<proteinExistence type="inferred from homology"/>
<keyword evidence="5" id="KW-1185">Reference proteome</keyword>
<feature type="compositionally biased region" description="Low complexity" evidence="2">
    <location>
        <begin position="1"/>
        <end position="17"/>
    </location>
</feature>
<dbReference type="InterPro" id="IPR006683">
    <property type="entry name" value="Thioestr_dom"/>
</dbReference>
<gene>
    <name evidence="4" type="ORF">V6N12_059391</name>
</gene>
<dbReference type="InterPro" id="IPR039298">
    <property type="entry name" value="ACOT13"/>
</dbReference>
<dbReference type="Proteomes" id="UP001472677">
    <property type="component" value="Unassembled WGS sequence"/>
</dbReference>
<dbReference type="PANTHER" id="PTHR21660:SF12">
    <property type="entry name" value="OS07G0462700 PROTEIN"/>
    <property type="match status" value="1"/>
</dbReference>
<reference evidence="4 5" key="1">
    <citation type="journal article" date="2024" name="G3 (Bethesda)">
        <title>Genome assembly of Hibiscus sabdariffa L. provides insights into metabolisms of medicinal natural products.</title>
        <authorList>
            <person name="Kim T."/>
        </authorList>
    </citation>
    <scope>NUCLEOTIDE SEQUENCE [LARGE SCALE GENOMIC DNA]</scope>
    <source>
        <strain evidence="4">TK-2024</strain>
        <tissue evidence="4">Old leaves</tissue>
    </source>
</reference>
<accession>A0ABR2EUZ4</accession>
<dbReference type="Gene3D" id="3.10.129.10">
    <property type="entry name" value="Hotdog Thioesterase"/>
    <property type="match status" value="1"/>
</dbReference>
<protein>
    <recommendedName>
        <fullName evidence="3">Thioesterase domain-containing protein</fullName>
    </recommendedName>
</protein>
<feature type="domain" description="Thioesterase" evidence="3">
    <location>
        <begin position="96"/>
        <end position="167"/>
    </location>
</feature>
<dbReference type="SUPFAM" id="SSF54637">
    <property type="entry name" value="Thioesterase/thiol ester dehydrase-isomerase"/>
    <property type="match status" value="1"/>
</dbReference>
<feature type="region of interest" description="Disordered" evidence="2">
    <location>
        <begin position="1"/>
        <end position="37"/>
    </location>
</feature>
<feature type="compositionally biased region" description="Polar residues" evidence="2">
    <location>
        <begin position="18"/>
        <end position="28"/>
    </location>
</feature>
<sequence>MGNPSPSSPDSQEPQLQAISSSDGTTTAKSDEISPPYTPNVMRFLEGTGISIPIAENYSSEDFYSDLLCNHLKVGTVRCGHITCFTTVKPTITNAFGGLHGGAVAAIAERVAIATARTVVGEDKDMFLGELAMSYLSSATIDAELIIEGSVVRSGRNLTVIEVGFKMRETGKLVYSSHATIYNTPIAKL</sequence>
<dbReference type="Pfam" id="PF03061">
    <property type="entry name" value="4HBT"/>
    <property type="match status" value="1"/>
</dbReference>
<evidence type="ECO:0000259" key="3">
    <source>
        <dbReference type="Pfam" id="PF03061"/>
    </source>
</evidence>
<dbReference type="EMBL" id="JBBPBM010000010">
    <property type="protein sequence ID" value="KAK8565843.1"/>
    <property type="molecule type" value="Genomic_DNA"/>
</dbReference>
<name>A0ABR2EUZ4_9ROSI</name>
<dbReference type="CDD" id="cd03443">
    <property type="entry name" value="PaaI_thioesterase"/>
    <property type="match status" value="1"/>
</dbReference>
<organism evidence="4 5">
    <name type="scientific">Hibiscus sabdariffa</name>
    <name type="common">roselle</name>
    <dbReference type="NCBI Taxonomy" id="183260"/>
    <lineage>
        <taxon>Eukaryota</taxon>
        <taxon>Viridiplantae</taxon>
        <taxon>Streptophyta</taxon>
        <taxon>Embryophyta</taxon>
        <taxon>Tracheophyta</taxon>
        <taxon>Spermatophyta</taxon>
        <taxon>Magnoliopsida</taxon>
        <taxon>eudicotyledons</taxon>
        <taxon>Gunneridae</taxon>
        <taxon>Pentapetalae</taxon>
        <taxon>rosids</taxon>
        <taxon>malvids</taxon>
        <taxon>Malvales</taxon>
        <taxon>Malvaceae</taxon>
        <taxon>Malvoideae</taxon>
        <taxon>Hibiscus</taxon>
    </lineage>
</organism>
<evidence type="ECO:0000256" key="1">
    <source>
        <dbReference type="ARBA" id="ARBA00008324"/>
    </source>
</evidence>
<comment type="caution">
    <text evidence="4">The sequence shown here is derived from an EMBL/GenBank/DDBJ whole genome shotgun (WGS) entry which is preliminary data.</text>
</comment>
<comment type="similarity">
    <text evidence="1">Belongs to the thioesterase PaaI family.</text>
</comment>
<evidence type="ECO:0000313" key="4">
    <source>
        <dbReference type="EMBL" id="KAK8565843.1"/>
    </source>
</evidence>
<evidence type="ECO:0000313" key="5">
    <source>
        <dbReference type="Proteomes" id="UP001472677"/>
    </source>
</evidence>
<dbReference type="InterPro" id="IPR029069">
    <property type="entry name" value="HotDog_dom_sf"/>
</dbReference>
<dbReference type="PANTHER" id="PTHR21660">
    <property type="entry name" value="THIOESTERASE SUPERFAMILY MEMBER-RELATED"/>
    <property type="match status" value="1"/>
</dbReference>
<evidence type="ECO:0000256" key="2">
    <source>
        <dbReference type="SAM" id="MobiDB-lite"/>
    </source>
</evidence>